<dbReference type="EMBL" id="CP149822">
    <property type="protein sequence ID" value="WZN40481.1"/>
    <property type="molecule type" value="Genomic_DNA"/>
</dbReference>
<evidence type="ECO:0000256" key="4">
    <source>
        <dbReference type="ARBA" id="ARBA00023125"/>
    </source>
</evidence>
<dbReference type="NCBIfam" id="TIGR02937">
    <property type="entry name" value="sigma70-ECF"/>
    <property type="match status" value="1"/>
</dbReference>
<dbReference type="InterPro" id="IPR014284">
    <property type="entry name" value="RNA_pol_sigma-70_dom"/>
</dbReference>
<dbReference type="SUPFAM" id="SSF88659">
    <property type="entry name" value="Sigma3 and sigma4 domains of RNA polymerase sigma factors"/>
    <property type="match status" value="1"/>
</dbReference>
<dbReference type="InterPro" id="IPR013324">
    <property type="entry name" value="RNA_pol_sigma_r3/r4-like"/>
</dbReference>
<dbReference type="SUPFAM" id="SSF88946">
    <property type="entry name" value="Sigma2 domain of RNA polymerase sigma factors"/>
    <property type="match status" value="1"/>
</dbReference>
<organism evidence="9 10">
    <name type="scientific">Chitinophaga pollutisoli</name>
    <dbReference type="NCBI Taxonomy" id="3133966"/>
    <lineage>
        <taxon>Bacteria</taxon>
        <taxon>Pseudomonadati</taxon>
        <taxon>Bacteroidota</taxon>
        <taxon>Chitinophagia</taxon>
        <taxon>Chitinophagales</taxon>
        <taxon>Chitinophagaceae</taxon>
        <taxon>Chitinophaga</taxon>
    </lineage>
</organism>
<accession>A0ABZ2YNI4</accession>
<keyword evidence="3 6" id="KW-0731">Sigma factor</keyword>
<protein>
    <recommendedName>
        <fullName evidence="6">RNA polymerase sigma factor</fullName>
    </recommendedName>
</protein>
<dbReference type="PANTHER" id="PTHR43133:SF46">
    <property type="entry name" value="RNA POLYMERASE SIGMA-70 FACTOR ECF SUBFAMILY"/>
    <property type="match status" value="1"/>
</dbReference>
<sequence>MDQLLPIDINQLFHRISEGDEEAFGILFRHSVSALYPFILRMVKQQAAAEEVVQASFLRVWLSRDKLPGVEQPKAWLYKVVANECYTWMRKEAREMKLRAGSGVGEEVDDSLSAEIAMRETRRLIAEAVGHMPAQRKKIFTMSRQQGMSIPEIADALGLSPNSVKNTLVLALRDIRQYLVRHGRLIPFVMLLAGWKIFFEMIGPFPFGRILI</sequence>
<keyword evidence="2 6" id="KW-0805">Transcription regulation</keyword>
<gene>
    <name evidence="9" type="ORF">WJU16_21180</name>
</gene>
<reference evidence="10" key="1">
    <citation type="submission" date="2024-03" db="EMBL/GenBank/DDBJ databases">
        <title>Chitinophaga horti sp. nov., isolated from garden soil.</title>
        <authorList>
            <person name="Lee D.S."/>
            <person name="Han D.M."/>
            <person name="Baek J.H."/>
            <person name="Choi D.G."/>
            <person name="Jeon J.H."/>
            <person name="Jeon C.O."/>
        </authorList>
    </citation>
    <scope>NUCLEOTIDE SEQUENCE [LARGE SCALE GENOMIC DNA]</scope>
    <source>
        <strain evidence="10">GPA1</strain>
    </source>
</reference>
<dbReference type="Gene3D" id="1.10.1740.10">
    <property type="match status" value="1"/>
</dbReference>
<dbReference type="Gene3D" id="1.10.10.10">
    <property type="entry name" value="Winged helix-like DNA-binding domain superfamily/Winged helix DNA-binding domain"/>
    <property type="match status" value="1"/>
</dbReference>
<evidence type="ECO:0000259" key="7">
    <source>
        <dbReference type="Pfam" id="PF04542"/>
    </source>
</evidence>
<evidence type="ECO:0000256" key="6">
    <source>
        <dbReference type="RuleBase" id="RU000716"/>
    </source>
</evidence>
<evidence type="ECO:0000259" key="8">
    <source>
        <dbReference type="Pfam" id="PF08281"/>
    </source>
</evidence>
<dbReference type="Proteomes" id="UP001485459">
    <property type="component" value="Chromosome"/>
</dbReference>
<evidence type="ECO:0000256" key="3">
    <source>
        <dbReference type="ARBA" id="ARBA00023082"/>
    </source>
</evidence>
<keyword evidence="10" id="KW-1185">Reference proteome</keyword>
<dbReference type="PANTHER" id="PTHR43133">
    <property type="entry name" value="RNA POLYMERASE ECF-TYPE SIGMA FACTO"/>
    <property type="match status" value="1"/>
</dbReference>
<dbReference type="Pfam" id="PF08281">
    <property type="entry name" value="Sigma70_r4_2"/>
    <property type="match status" value="1"/>
</dbReference>
<feature type="domain" description="RNA polymerase sigma-70 region 2" evidence="7">
    <location>
        <begin position="27"/>
        <end position="94"/>
    </location>
</feature>
<dbReference type="InterPro" id="IPR000838">
    <property type="entry name" value="RNA_pol_sigma70_ECF_CS"/>
</dbReference>
<dbReference type="RefSeq" id="WP_341835398.1">
    <property type="nucleotide sequence ID" value="NZ_CP149822.1"/>
</dbReference>
<name>A0ABZ2YNI4_9BACT</name>
<dbReference type="PROSITE" id="PS01063">
    <property type="entry name" value="SIGMA70_ECF"/>
    <property type="match status" value="1"/>
</dbReference>
<dbReference type="InterPro" id="IPR013325">
    <property type="entry name" value="RNA_pol_sigma_r2"/>
</dbReference>
<dbReference type="InterPro" id="IPR007627">
    <property type="entry name" value="RNA_pol_sigma70_r2"/>
</dbReference>
<evidence type="ECO:0000256" key="5">
    <source>
        <dbReference type="ARBA" id="ARBA00023163"/>
    </source>
</evidence>
<dbReference type="InterPro" id="IPR036388">
    <property type="entry name" value="WH-like_DNA-bd_sf"/>
</dbReference>
<evidence type="ECO:0000313" key="9">
    <source>
        <dbReference type="EMBL" id="WZN40481.1"/>
    </source>
</evidence>
<dbReference type="InterPro" id="IPR039425">
    <property type="entry name" value="RNA_pol_sigma-70-like"/>
</dbReference>
<keyword evidence="5 6" id="KW-0804">Transcription</keyword>
<evidence type="ECO:0000256" key="1">
    <source>
        <dbReference type="ARBA" id="ARBA00010641"/>
    </source>
</evidence>
<comment type="similarity">
    <text evidence="1 6">Belongs to the sigma-70 factor family. ECF subfamily.</text>
</comment>
<evidence type="ECO:0000256" key="2">
    <source>
        <dbReference type="ARBA" id="ARBA00023015"/>
    </source>
</evidence>
<feature type="domain" description="RNA polymerase sigma factor 70 region 4 type 2" evidence="8">
    <location>
        <begin position="123"/>
        <end position="174"/>
    </location>
</feature>
<dbReference type="Pfam" id="PF04542">
    <property type="entry name" value="Sigma70_r2"/>
    <property type="match status" value="1"/>
</dbReference>
<proteinExistence type="inferred from homology"/>
<evidence type="ECO:0000313" key="10">
    <source>
        <dbReference type="Proteomes" id="UP001485459"/>
    </source>
</evidence>
<dbReference type="InterPro" id="IPR013249">
    <property type="entry name" value="RNA_pol_sigma70_r4_t2"/>
</dbReference>
<keyword evidence="4 6" id="KW-0238">DNA-binding</keyword>